<dbReference type="Pfam" id="PF00087">
    <property type="entry name" value="Toxin_TOLIP"/>
    <property type="match status" value="1"/>
</dbReference>
<evidence type="ECO:0000256" key="1">
    <source>
        <dbReference type="SAM" id="SignalP"/>
    </source>
</evidence>
<comment type="caution">
    <text evidence="3">The sequence shown here is derived from an EMBL/GenBank/DDBJ whole genome shotgun (WGS) entry which is preliminary data.</text>
</comment>
<sequence>MKFRIFIFIVVIFYTLPKELDALKCYQCADCPSDSTNFGIEENCANHEQFCSKTVKRVMGMSKISRDCAMTCTEGTYHILGVDSDSYCCKDDL</sequence>
<dbReference type="EMBL" id="CAJNOC010001108">
    <property type="protein sequence ID" value="CAF0835632.1"/>
    <property type="molecule type" value="Genomic_DNA"/>
</dbReference>
<feature type="signal peptide" evidence="1">
    <location>
        <begin position="1"/>
        <end position="22"/>
    </location>
</feature>
<keyword evidence="1" id="KW-0732">Signal</keyword>
<dbReference type="InterPro" id="IPR035076">
    <property type="entry name" value="Toxin/TOLIP"/>
</dbReference>
<protein>
    <recommendedName>
        <fullName evidence="2">Snake toxin/toxin-like domain-containing protein</fullName>
    </recommendedName>
</protein>
<accession>A0A813UYC3</accession>
<feature type="non-terminal residue" evidence="3">
    <location>
        <position position="1"/>
    </location>
</feature>
<keyword evidence="4" id="KW-1185">Reference proteome</keyword>
<reference evidence="3" key="1">
    <citation type="submission" date="2021-02" db="EMBL/GenBank/DDBJ databases">
        <authorList>
            <person name="Nowell W R."/>
        </authorList>
    </citation>
    <scope>NUCLEOTIDE SEQUENCE</scope>
    <source>
        <strain evidence="3">Ploen Becks lab</strain>
    </source>
</reference>
<feature type="chain" id="PRO_5032339180" description="Snake toxin/toxin-like domain-containing protein" evidence="1">
    <location>
        <begin position="23"/>
        <end position="93"/>
    </location>
</feature>
<evidence type="ECO:0000313" key="4">
    <source>
        <dbReference type="Proteomes" id="UP000663879"/>
    </source>
</evidence>
<dbReference type="Proteomes" id="UP000663879">
    <property type="component" value="Unassembled WGS sequence"/>
</dbReference>
<dbReference type="InterPro" id="IPR045860">
    <property type="entry name" value="Snake_toxin-like_sf"/>
</dbReference>
<gene>
    <name evidence="3" type="ORF">OXX778_LOCUS8190</name>
</gene>
<dbReference type="Gene3D" id="2.10.60.10">
    <property type="entry name" value="CD59"/>
    <property type="match status" value="1"/>
</dbReference>
<organism evidence="3 4">
    <name type="scientific">Brachionus calyciflorus</name>
    <dbReference type="NCBI Taxonomy" id="104777"/>
    <lineage>
        <taxon>Eukaryota</taxon>
        <taxon>Metazoa</taxon>
        <taxon>Spiralia</taxon>
        <taxon>Gnathifera</taxon>
        <taxon>Rotifera</taxon>
        <taxon>Eurotatoria</taxon>
        <taxon>Monogononta</taxon>
        <taxon>Pseudotrocha</taxon>
        <taxon>Ploima</taxon>
        <taxon>Brachionidae</taxon>
        <taxon>Brachionus</taxon>
    </lineage>
</organism>
<feature type="domain" description="Snake toxin/toxin-like" evidence="2">
    <location>
        <begin position="23"/>
        <end position="93"/>
    </location>
</feature>
<dbReference type="SUPFAM" id="SSF57302">
    <property type="entry name" value="Snake toxin-like"/>
    <property type="match status" value="1"/>
</dbReference>
<evidence type="ECO:0000259" key="2">
    <source>
        <dbReference type="Pfam" id="PF00087"/>
    </source>
</evidence>
<evidence type="ECO:0000313" key="3">
    <source>
        <dbReference type="EMBL" id="CAF0835632.1"/>
    </source>
</evidence>
<dbReference type="AlphaFoldDB" id="A0A813UYC3"/>
<proteinExistence type="predicted"/>
<name>A0A813UYC3_9BILA</name>